<accession>A0A022PLT5</accession>
<dbReference type="EMBL" id="JFGV01000024">
    <property type="protein sequence ID" value="EYU15495.1"/>
    <property type="molecule type" value="Genomic_DNA"/>
</dbReference>
<keyword evidence="4" id="KW-1185">Reference proteome</keyword>
<evidence type="ECO:0000259" key="2">
    <source>
        <dbReference type="Pfam" id="PF16220"/>
    </source>
</evidence>
<dbReference type="SMR" id="A0A022PLT5"/>
<feature type="domain" description="FecR protein" evidence="1">
    <location>
        <begin position="110"/>
        <end position="202"/>
    </location>
</feature>
<dbReference type="PIRSF" id="PIRSF018266">
    <property type="entry name" value="FecR"/>
    <property type="match status" value="1"/>
</dbReference>
<dbReference type="NCBIfam" id="NF007296">
    <property type="entry name" value="PRK09774.1"/>
    <property type="match status" value="1"/>
</dbReference>
<dbReference type="Pfam" id="PF04773">
    <property type="entry name" value="FecR"/>
    <property type="match status" value="1"/>
</dbReference>
<comment type="caution">
    <text evidence="3">The sequence shown here is derived from an EMBL/GenBank/DDBJ whole genome shotgun (WGS) entry which is preliminary data.</text>
</comment>
<dbReference type="Proteomes" id="UP000023464">
    <property type="component" value="Unassembled WGS sequence"/>
</dbReference>
<dbReference type="Gene3D" id="2.60.120.1440">
    <property type="match status" value="1"/>
</dbReference>
<dbReference type="Pfam" id="PF16220">
    <property type="entry name" value="DUF4880"/>
    <property type="match status" value="1"/>
</dbReference>
<reference evidence="3 4" key="1">
    <citation type="submission" date="2014-03" db="EMBL/GenBank/DDBJ databases">
        <title>Draft Genome of Photorhabdus luminescens BA1, an Egyptian Isolate.</title>
        <authorList>
            <person name="Ghazal S."/>
            <person name="Hurst S.G.IV."/>
            <person name="Morris K."/>
            <person name="Thomas K."/>
            <person name="Tisa L.S."/>
        </authorList>
    </citation>
    <scope>NUCLEOTIDE SEQUENCE [LARGE SCALE GENOMIC DNA]</scope>
    <source>
        <strain evidence="3 4">BA1</strain>
    </source>
</reference>
<dbReference type="PANTHER" id="PTHR30273:SF2">
    <property type="entry name" value="PROTEIN FECR"/>
    <property type="match status" value="1"/>
</dbReference>
<organism evidence="3 4">
    <name type="scientific">Photorhabdus aegyptia</name>
    <dbReference type="NCBI Taxonomy" id="2805098"/>
    <lineage>
        <taxon>Bacteria</taxon>
        <taxon>Pseudomonadati</taxon>
        <taxon>Pseudomonadota</taxon>
        <taxon>Gammaproteobacteria</taxon>
        <taxon>Enterobacterales</taxon>
        <taxon>Morganellaceae</taxon>
        <taxon>Photorhabdus</taxon>
    </lineage>
</organism>
<name>A0A022PLT5_9GAMM</name>
<proteinExistence type="predicted"/>
<gene>
    <name evidence="3" type="ORF">BA1DRAFT_01938</name>
</gene>
<evidence type="ECO:0000313" key="3">
    <source>
        <dbReference type="EMBL" id="EYU15495.1"/>
    </source>
</evidence>
<evidence type="ECO:0000313" key="4">
    <source>
        <dbReference type="Proteomes" id="UP000023464"/>
    </source>
</evidence>
<dbReference type="InterPro" id="IPR006860">
    <property type="entry name" value="FecR"/>
</dbReference>
<dbReference type="InterPro" id="IPR032623">
    <property type="entry name" value="FecR_N"/>
</dbReference>
<evidence type="ECO:0000259" key="1">
    <source>
        <dbReference type="Pfam" id="PF04773"/>
    </source>
</evidence>
<dbReference type="PANTHER" id="PTHR30273">
    <property type="entry name" value="PERIPLASMIC SIGNAL SENSOR AND SIGMA FACTOR ACTIVATOR FECR-RELATED"/>
    <property type="match status" value="1"/>
</dbReference>
<feature type="domain" description="FecR N-terminal" evidence="2">
    <location>
        <begin position="16"/>
        <end position="56"/>
    </location>
</feature>
<dbReference type="GO" id="GO:0016989">
    <property type="term" value="F:sigma factor antagonist activity"/>
    <property type="evidence" value="ECO:0007669"/>
    <property type="project" value="TreeGrafter"/>
</dbReference>
<dbReference type="AlphaFoldDB" id="A0A022PLT5"/>
<dbReference type="PATRIC" id="fig|1393736.3.peg.1964"/>
<dbReference type="Gene3D" id="3.55.50.30">
    <property type="match status" value="1"/>
</dbReference>
<protein>
    <submittedName>
        <fullName evidence="3">FecR family protein</fullName>
    </submittedName>
</protein>
<sequence>MDTMLTHSRRQALKSASHWYAILSSDQVSPLQTEKWQRWYEQHPDHQWAWQQVENLRNQMLVVPGNVASHTLQETYLSRRRVMKGILLLLGAGGGWQLWCSEVGEGLRADYHTAKGDIQHHRLSDGTLLTLNTDSAADVHFTPQQRLVHLRYGEISITTGHDTEAKLFRVQTRHAQLTALGTKFTVRQEANATLLSVQQHAVEVILTSADHKCIVRQGESLRFSATDFGELTAATAEDNAWTQGVLSFSDKPLNEVIATLSRYRSGILRCDPAVASLRLSGTFPIKNTDTILSVIEKTLPVKIQYITRYWVNVLPVEKSLT</sequence>
<dbReference type="RefSeq" id="WP_036778238.1">
    <property type="nucleotide sequence ID" value="NZ_CAWLTM010000091.1"/>
</dbReference>
<dbReference type="InterPro" id="IPR012373">
    <property type="entry name" value="Ferrdict_sens_TM"/>
</dbReference>